<reference evidence="9" key="1">
    <citation type="submission" date="2021-12" db="EMBL/GenBank/DDBJ databases">
        <title>Convergent genome expansion in fungi linked to evolution of root-endophyte symbiosis.</title>
        <authorList>
            <consortium name="DOE Joint Genome Institute"/>
            <person name="Ke Y.-H."/>
            <person name="Bonito G."/>
            <person name="Liao H.-L."/>
            <person name="Looney B."/>
            <person name="Rojas-Flechas A."/>
            <person name="Nash J."/>
            <person name="Hameed K."/>
            <person name="Schadt C."/>
            <person name="Martin F."/>
            <person name="Crous P.W."/>
            <person name="Miettinen O."/>
            <person name="Magnuson J.K."/>
            <person name="Labbe J."/>
            <person name="Jacobson D."/>
            <person name="Doktycz M.J."/>
            <person name="Veneault-Fourrey C."/>
            <person name="Kuo A."/>
            <person name="Mondo S."/>
            <person name="Calhoun S."/>
            <person name="Riley R."/>
            <person name="Ohm R."/>
            <person name="LaButti K."/>
            <person name="Andreopoulos B."/>
            <person name="Pangilinan J."/>
            <person name="Nolan M."/>
            <person name="Tritt A."/>
            <person name="Clum A."/>
            <person name="Lipzen A."/>
            <person name="Daum C."/>
            <person name="Barry K."/>
            <person name="Grigoriev I.V."/>
            <person name="Vilgalys R."/>
        </authorList>
    </citation>
    <scope>NUCLEOTIDE SEQUENCE</scope>
    <source>
        <strain evidence="9">PMI_201</strain>
    </source>
</reference>
<evidence type="ECO:0000256" key="1">
    <source>
        <dbReference type="ARBA" id="ARBA00004141"/>
    </source>
</evidence>
<feature type="transmembrane region" description="Helical" evidence="7">
    <location>
        <begin position="34"/>
        <end position="51"/>
    </location>
</feature>
<dbReference type="Pfam" id="PF13813">
    <property type="entry name" value="MBOAT_2"/>
    <property type="match status" value="1"/>
</dbReference>
<evidence type="ECO:0000256" key="7">
    <source>
        <dbReference type="SAM" id="Phobius"/>
    </source>
</evidence>
<evidence type="ECO:0000256" key="3">
    <source>
        <dbReference type="ARBA" id="ARBA00022679"/>
    </source>
</evidence>
<evidence type="ECO:0000256" key="2">
    <source>
        <dbReference type="ARBA" id="ARBA00007282"/>
    </source>
</evidence>
<feature type="domain" description="Wax synthase" evidence="8">
    <location>
        <begin position="233"/>
        <end position="319"/>
    </location>
</feature>
<dbReference type="RefSeq" id="XP_046070417.1">
    <property type="nucleotide sequence ID" value="XM_046216534.1"/>
</dbReference>
<feature type="transmembrane region" description="Helical" evidence="7">
    <location>
        <begin position="6"/>
        <end position="27"/>
    </location>
</feature>
<organism evidence="9 10">
    <name type="scientific">Talaromyces proteolyticus</name>
    <dbReference type="NCBI Taxonomy" id="1131652"/>
    <lineage>
        <taxon>Eukaryota</taxon>
        <taxon>Fungi</taxon>
        <taxon>Dikarya</taxon>
        <taxon>Ascomycota</taxon>
        <taxon>Pezizomycotina</taxon>
        <taxon>Eurotiomycetes</taxon>
        <taxon>Eurotiomycetidae</taxon>
        <taxon>Eurotiales</taxon>
        <taxon>Trichocomaceae</taxon>
        <taxon>Talaromyces</taxon>
        <taxon>Talaromyces sect. Bacilispori</taxon>
    </lineage>
</organism>
<feature type="transmembrane region" description="Helical" evidence="7">
    <location>
        <begin position="312"/>
        <end position="330"/>
    </location>
</feature>
<comment type="subcellular location">
    <subcellularLocation>
        <location evidence="1">Membrane</location>
        <topology evidence="1">Multi-pass membrane protein</topology>
    </subcellularLocation>
</comment>
<keyword evidence="6 7" id="KW-0472">Membrane</keyword>
<protein>
    <submittedName>
        <fullName evidence="9">Membrane bound O-acyl transferase family-domain-containing protein</fullName>
    </submittedName>
</protein>
<name>A0AAD4PWM9_9EURO</name>
<evidence type="ECO:0000313" key="9">
    <source>
        <dbReference type="EMBL" id="KAH8695275.1"/>
    </source>
</evidence>
<evidence type="ECO:0000256" key="6">
    <source>
        <dbReference type="ARBA" id="ARBA00023136"/>
    </source>
</evidence>
<keyword evidence="3 9" id="KW-0808">Transferase</keyword>
<evidence type="ECO:0000259" key="8">
    <source>
        <dbReference type="Pfam" id="PF13813"/>
    </source>
</evidence>
<dbReference type="GO" id="GO:0008374">
    <property type="term" value="F:O-acyltransferase activity"/>
    <property type="evidence" value="ECO:0007669"/>
    <property type="project" value="InterPro"/>
</dbReference>
<comment type="caution">
    <text evidence="9">The sequence shown here is derived from an EMBL/GenBank/DDBJ whole genome shotgun (WGS) entry which is preliminary data.</text>
</comment>
<evidence type="ECO:0000256" key="5">
    <source>
        <dbReference type="ARBA" id="ARBA00022989"/>
    </source>
</evidence>
<dbReference type="PANTHER" id="PTHR31595">
    <property type="entry name" value="LONG-CHAIN-ALCOHOL O-FATTY-ACYLTRANSFERASE 3-RELATED"/>
    <property type="match status" value="1"/>
</dbReference>
<keyword evidence="5 7" id="KW-1133">Transmembrane helix</keyword>
<feature type="transmembrane region" description="Helical" evidence="7">
    <location>
        <begin position="351"/>
        <end position="373"/>
    </location>
</feature>
<comment type="similarity">
    <text evidence="2">Belongs to the wax synthase family.</text>
</comment>
<feature type="transmembrane region" description="Helical" evidence="7">
    <location>
        <begin position="192"/>
        <end position="217"/>
    </location>
</feature>
<accession>A0AAD4PWM9</accession>
<dbReference type="AlphaFoldDB" id="A0AAD4PWM9"/>
<dbReference type="GO" id="GO:0006629">
    <property type="term" value="P:lipid metabolic process"/>
    <property type="evidence" value="ECO:0007669"/>
    <property type="project" value="InterPro"/>
</dbReference>
<dbReference type="Proteomes" id="UP001201262">
    <property type="component" value="Unassembled WGS sequence"/>
</dbReference>
<dbReference type="PANTHER" id="PTHR31595:SF60">
    <property type="entry name" value="BIOSYNTHESIS PROTEIN (TRI7), PUTATIVE (AFU_ORTHOLOGUE AFUA_8G05970)-RELATED"/>
    <property type="match status" value="1"/>
</dbReference>
<evidence type="ECO:0000313" key="10">
    <source>
        <dbReference type="Proteomes" id="UP001201262"/>
    </source>
</evidence>
<dbReference type="InterPro" id="IPR032805">
    <property type="entry name" value="Wax_synthase_dom"/>
</dbReference>
<dbReference type="GO" id="GO:0016020">
    <property type="term" value="C:membrane"/>
    <property type="evidence" value="ECO:0007669"/>
    <property type="project" value="UniProtKB-SubCell"/>
</dbReference>
<dbReference type="InterPro" id="IPR044851">
    <property type="entry name" value="Wax_synthase"/>
</dbReference>
<keyword evidence="4 7" id="KW-0812">Transmembrane</keyword>
<sequence>MIDHLLSISAACIIGLNVLSTLGLLTARTKFTRILISTILLGLTSVFQYTFTTWYQNRMHRGLAASIFWAYLLSSTELLLISDVGFKDAPEPSNGLLSWRNIKWAIFLSWNMRRVGTKWEVKNIPSFSGGRTKSKEVPSATQFIRKRLLIVVLASLFLDAITSGPPPDMEMFSEEKQYLNFARLSQVDLEELITRVILTMTITLNAALPIMITYYVASIILVATGLNTPAELPPLYGPLLECYSVRRFWGLLWHQWLRRSLTGIAASVTTSLSIPRQSNLYRVTSLLIVFAISGCIHQLSDLAIGIPQFEANGFYFFMLQPLAIVFEDAFESLYFRYFRREGGIYGRLRTWEYVICFLWVVLYFTVLAPIWFWPAVRHTDPTRDSFLLVRIVPFK</sequence>
<proteinExistence type="inferred from homology"/>
<gene>
    <name evidence="9" type="ORF">BGW36DRAFT_382425</name>
</gene>
<keyword evidence="10" id="KW-1185">Reference proteome</keyword>
<feature type="transmembrane region" description="Helical" evidence="7">
    <location>
        <begin position="63"/>
        <end position="81"/>
    </location>
</feature>
<evidence type="ECO:0000256" key="4">
    <source>
        <dbReference type="ARBA" id="ARBA00022692"/>
    </source>
</evidence>
<dbReference type="GeneID" id="70246821"/>
<dbReference type="EMBL" id="JAJTJA010000008">
    <property type="protein sequence ID" value="KAH8695275.1"/>
    <property type="molecule type" value="Genomic_DNA"/>
</dbReference>